<evidence type="ECO:0000313" key="2">
    <source>
        <dbReference type="WBParaSite" id="MCU_014602-RA"/>
    </source>
</evidence>
<dbReference type="InterPro" id="IPR003439">
    <property type="entry name" value="ABC_transporter-like_ATP-bd"/>
</dbReference>
<dbReference type="PANTHER" id="PTHR24221:SF503">
    <property type="entry name" value="MITOCHONDRIAL POTASSIUM CHANNEL ATP-BINDING SUBUNIT"/>
    <property type="match status" value="1"/>
</dbReference>
<dbReference type="GO" id="GO:0042626">
    <property type="term" value="F:ATPase-coupled transmembrane transporter activity"/>
    <property type="evidence" value="ECO:0007669"/>
    <property type="project" value="TreeGrafter"/>
</dbReference>
<dbReference type="GO" id="GO:0016887">
    <property type="term" value="F:ATP hydrolysis activity"/>
    <property type="evidence" value="ECO:0007669"/>
    <property type="project" value="InterPro"/>
</dbReference>
<sequence length="131" mass="14532">HYAFLFGKNFSHTIEPGTSVAIVGPSGCGKSTLLQLVQRLYDVEDRGPDSGIFLDGHDLRDLAPAWIREQIGIVSQEPSLFNLTIRENIAYGQIEGEATMDEIIEAAQQANIHEFISRLPEVCSSFAFQEH</sequence>
<evidence type="ECO:0000259" key="1">
    <source>
        <dbReference type="Pfam" id="PF00005"/>
    </source>
</evidence>
<feature type="domain" description="ABC transporter" evidence="1">
    <location>
        <begin position="8"/>
        <end position="112"/>
    </location>
</feature>
<dbReference type="InterPro" id="IPR039421">
    <property type="entry name" value="Type_1_exporter"/>
</dbReference>
<dbReference type="GO" id="GO:0016020">
    <property type="term" value="C:membrane"/>
    <property type="evidence" value="ECO:0007669"/>
    <property type="project" value="TreeGrafter"/>
</dbReference>
<dbReference type="AlphaFoldDB" id="A0A5K3G2V8"/>
<accession>A0A5K3G2V8</accession>
<proteinExistence type="predicted"/>
<dbReference type="WBParaSite" id="MCU_014602-RA">
    <property type="protein sequence ID" value="MCU_014602-RA"/>
    <property type="gene ID" value="MCU_014602"/>
</dbReference>
<dbReference type="PANTHER" id="PTHR24221">
    <property type="entry name" value="ATP-BINDING CASSETTE SUB-FAMILY B"/>
    <property type="match status" value="1"/>
</dbReference>
<dbReference type="SUPFAM" id="SSF52540">
    <property type="entry name" value="P-loop containing nucleoside triphosphate hydrolases"/>
    <property type="match status" value="1"/>
</dbReference>
<protein>
    <submittedName>
        <fullName evidence="2">ABC transporter domain-containing protein</fullName>
    </submittedName>
</protein>
<dbReference type="GO" id="GO:0005524">
    <property type="term" value="F:ATP binding"/>
    <property type="evidence" value="ECO:0007669"/>
    <property type="project" value="InterPro"/>
</dbReference>
<dbReference type="Gene3D" id="3.40.50.300">
    <property type="entry name" value="P-loop containing nucleotide triphosphate hydrolases"/>
    <property type="match status" value="1"/>
</dbReference>
<reference evidence="2" key="1">
    <citation type="submission" date="2019-11" db="UniProtKB">
        <authorList>
            <consortium name="WormBaseParasite"/>
        </authorList>
    </citation>
    <scope>IDENTIFICATION</scope>
</reference>
<name>A0A5K3G2V8_MESCO</name>
<dbReference type="InterPro" id="IPR027417">
    <property type="entry name" value="P-loop_NTPase"/>
</dbReference>
<organism evidence="2">
    <name type="scientific">Mesocestoides corti</name>
    <name type="common">Flatworm</name>
    <dbReference type="NCBI Taxonomy" id="53468"/>
    <lineage>
        <taxon>Eukaryota</taxon>
        <taxon>Metazoa</taxon>
        <taxon>Spiralia</taxon>
        <taxon>Lophotrochozoa</taxon>
        <taxon>Platyhelminthes</taxon>
        <taxon>Cestoda</taxon>
        <taxon>Eucestoda</taxon>
        <taxon>Cyclophyllidea</taxon>
        <taxon>Mesocestoididae</taxon>
        <taxon>Mesocestoides</taxon>
    </lineage>
</organism>
<dbReference type="Pfam" id="PF00005">
    <property type="entry name" value="ABC_tran"/>
    <property type="match status" value="1"/>
</dbReference>